<dbReference type="GO" id="GO:0043022">
    <property type="term" value="F:ribosome binding"/>
    <property type="evidence" value="ECO:0007669"/>
    <property type="project" value="TreeGrafter"/>
</dbReference>
<dbReference type="SUPFAM" id="SSF50249">
    <property type="entry name" value="Nucleic acid-binding proteins"/>
    <property type="match status" value="1"/>
</dbReference>
<evidence type="ECO:0000259" key="10">
    <source>
        <dbReference type="PROSITE" id="PS50126"/>
    </source>
</evidence>
<gene>
    <name evidence="11" type="ORF">HA299_00255</name>
</gene>
<dbReference type="SUPFAM" id="SSF116742">
    <property type="entry name" value="eIF2alpha middle domain-like"/>
    <property type="match status" value="1"/>
</dbReference>
<evidence type="ECO:0000256" key="6">
    <source>
        <dbReference type="ARBA" id="ARBA00022884"/>
    </source>
</evidence>
<evidence type="ECO:0000256" key="2">
    <source>
        <dbReference type="ARBA" id="ARBA00007223"/>
    </source>
</evidence>
<dbReference type="Pfam" id="PF00575">
    <property type="entry name" value="S1"/>
    <property type="match status" value="1"/>
</dbReference>
<comment type="subunit">
    <text evidence="3">Heterotrimer composed of an alpha, a beta and a gamma chain.</text>
</comment>
<dbReference type="PANTHER" id="PTHR10602:SF0">
    <property type="entry name" value="EUKARYOTIC TRANSLATION INITIATION FACTOR 2 SUBUNIT 1"/>
    <property type="match status" value="1"/>
</dbReference>
<dbReference type="InterPro" id="IPR012340">
    <property type="entry name" value="NA-bd_OB-fold"/>
</dbReference>
<dbReference type="GO" id="GO:0003743">
    <property type="term" value="F:translation initiation factor activity"/>
    <property type="evidence" value="ECO:0007669"/>
    <property type="project" value="UniProtKB-KW"/>
</dbReference>
<dbReference type="AlphaFoldDB" id="A0A832VYV6"/>
<dbReference type="InterPro" id="IPR024055">
    <property type="entry name" value="TIF2_asu_C"/>
</dbReference>
<dbReference type="EMBL" id="DUIH01000002">
    <property type="protein sequence ID" value="HIH69049.1"/>
    <property type="molecule type" value="Genomic_DNA"/>
</dbReference>
<dbReference type="Gene3D" id="2.40.50.140">
    <property type="entry name" value="Nucleic acid-binding proteins"/>
    <property type="match status" value="1"/>
</dbReference>
<dbReference type="InterPro" id="IPR003029">
    <property type="entry name" value="S1_domain"/>
</dbReference>
<keyword evidence="7" id="KW-0648">Protein biosynthesis</keyword>
<dbReference type="Pfam" id="PF07541">
    <property type="entry name" value="EIF_2_alpha"/>
    <property type="match status" value="1"/>
</dbReference>
<evidence type="ECO:0000256" key="7">
    <source>
        <dbReference type="ARBA" id="ARBA00022917"/>
    </source>
</evidence>
<evidence type="ECO:0000313" key="11">
    <source>
        <dbReference type="EMBL" id="HIH69049.1"/>
    </source>
</evidence>
<comment type="caution">
    <text evidence="11">The sequence shown here is derived from an EMBL/GenBank/DDBJ whole genome shotgun (WGS) entry which is preliminary data.</text>
</comment>
<feature type="domain" description="S1 motif" evidence="10">
    <location>
        <begin position="10"/>
        <end position="81"/>
    </location>
</feature>
<evidence type="ECO:0000256" key="3">
    <source>
        <dbReference type="ARBA" id="ARBA00011243"/>
    </source>
</evidence>
<dbReference type="Gene3D" id="1.10.150.190">
    <property type="entry name" value="Translation initiation factor 2, subunit 1, domain 2"/>
    <property type="match status" value="1"/>
</dbReference>
<comment type="function">
    <text evidence="1">eIF-2 functions in the early steps of protein synthesis by forming a ternary complex with GTP and initiator tRNA.</text>
</comment>
<dbReference type="GO" id="GO:0003723">
    <property type="term" value="F:RNA binding"/>
    <property type="evidence" value="ECO:0007669"/>
    <property type="project" value="UniProtKB-KW"/>
</dbReference>
<dbReference type="InterPro" id="IPR024054">
    <property type="entry name" value="TIF2_asu_middle_sf"/>
</dbReference>
<comment type="similarity">
    <text evidence="2">Belongs to the eIF-2-alpha family.</text>
</comment>
<evidence type="ECO:0000256" key="4">
    <source>
        <dbReference type="ARBA" id="ARBA00013678"/>
    </source>
</evidence>
<dbReference type="SUPFAM" id="SSF110993">
    <property type="entry name" value="eIF-2-alpha, C-terminal domain"/>
    <property type="match status" value="1"/>
</dbReference>
<evidence type="ECO:0000256" key="1">
    <source>
        <dbReference type="ARBA" id="ARBA00003323"/>
    </source>
</evidence>
<protein>
    <recommendedName>
        <fullName evidence="4">Translation initiation factor 2 subunit alpha</fullName>
    </recommendedName>
    <alternativeName>
        <fullName evidence="8">aIF2-alpha</fullName>
    </alternativeName>
    <alternativeName>
        <fullName evidence="9">eIF-2-alpha</fullName>
    </alternativeName>
</protein>
<dbReference type="PANTHER" id="PTHR10602">
    <property type="entry name" value="EUKARYOTIC TRANSLATION INITIATION FACTOR 2 SUBUNIT 1"/>
    <property type="match status" value="1"/>
</dbReference>
<dbReference type="InterPro" id="IPR044126">
    <property type="entry name" value="S1_IF2_alpha"/>
</dbReference>
<keyword evidence="5 11" id="KW-0396">Initiation factor</keyword>
<sequence length="263" mass="29886">MEEEYWPEPGEFVVCTVKKVADFGAFVELEEYGGKEGFIHISEVASGWVKYIRDHVREQQKVVCKVLHVDRHKRHIDLSLKNVNEHQRRTKIQEWKNELKAEKWLSFFAEEHSLSDEEVSRLKALLREKFGLLYLAFEEVALRGPEALVEVGVPKEYAQGIAPVAAENIKAPQVNITGYLDLSSDAPDGVNIIKRALDECLKVEEGGVSLELTYVGAPRYRVKVIAPNYKLAENVLRRATKRAIDYIVAEGGSGKFMRYNEPA</sequence>
<dbReference type="FunFam" id="2.40.50.140:FF:000015">
    <property type="entry name" value="Eukaryotic translation initiation factor 2 subunit alpha"/>
    <property type="match status" value="1"/>
</dbReference>
<evidence type="ECO:0000256" key="5">
    <source>
        <dbReference type="ARBA" id="ARBA00022540"/>
    </source>
</evidence>
<evidence type="ECO:0000313" key="12">
    <source>
        <dbReference type="Proteomes" id="UP000600363"/>
    </source>
</evidence>
<reference evidence="11" key="1">
    <citation type="journal article" date="2020" name="bioRxiv">
        <title>A rank-normalized archaeal taxonomy based on genome phylogeny resolves widespread incomplete and uneven classifications.</title>
        <authorList>
            <person name="Rinke C."/>
            <person name="Chuvochina M."/>
            <person name="Mussig A.J."/>
            <person name="Chaumeil P.-A."/>
            <person name="Waite D.W."/>
            <person name="Whitman W.B."/>
            <person name="Parks D.H."/>
            <person name="Hugenholtz P."/>
        </authorList>
    </citation>
    <scope>NUCLEOTIDE SEQUENCE</scope>
    <source>
        <strain evidence="11">UBA12518</strain>
    </source>
</reference>
<name>A0A832VYV6_9EURY</name>
<accession>A0A832VYV6</accession>
<dbReference type="NCBIfam" id="NF003064">
    <property type="entry name" value="PRK03987.1-4"/>
    <property type="match status" value="1"/>
</dbReference>
<dbReference type="PROSITE" id="PS50126">
    <property type="entry name" value="S1"/>
    <property type="match status" value="1"/>
</dbReference>
<proteinExistence type="inferred from homology"/>
<dbReference type="Proteomes" id="UP000600363">
    <property type="component" value="Unassembled WGS sequence"/>
</dbReference>
<dbReference type="FunFam" id="3.30.70.1130:FF:000002">
    <property type="entry name" value="Translation initiation factor 2 subunit alpha"/>
    <property type="match status" value="1"/>
</dbReference>
<evidence type="ECO:0000256" key="9">
    <source>
        <dbReference type="ARBA" id="ARBA00033333"/>
    </source>
</evidence>
<organism evidence="11 12">
    <name type="scientific">Methermicoccus shengliensis</name>
    <dbReference type="NCBI Taxonomy" id="660064"/>
    <lineage>
        <taxon>Archaea</taxon>
        <taxon>Methanobacteriati</taxon>
        <taxon>Methanobacteriota</taxon>
        <taxon>Stenosarchaea group</taxon>
        <taxon>Methanomicrobia</taxon>
        <taxon>Methanosarcinales</taxon>
        <taxon>Methermicoccaceae</taxon>
        <taxon>Methermicoccus</taxon>
    </lineage>
</organism>
<dbReference type="RefSeq" id="WP_276623927.1">
    <property type="nucleotide sequence ID" value="NZ_DUIH01000002.1"/>
</dbReference>
<dbReference type="InterPro" id="IPR011488">
    <property type="entry name" value="TIF_2_asu"/>
</dbReference>
<keyword evidence="6" id="KW-0694">RNA-binding</keyword>
<dbReference type="SMART" id="SM00316">
    <property type="entry name" value="S1"/>
    <property type="match status" value="1"/>
</dbReference>
<dbReference type="NCBIfam" id="NF003062">
    <property type="entry name" value="PRK03987.1-1"/>
    <property type="match status" value="1"/>
</dbReference>
<dbReference type="CDD" id="cd04452">
    <property type="entry name" value="S1_IF2_alpha"/>
    <property type="match status" value="1"/>
</dbReference>
<evidence type="ECO:0000256" key="8">
    <source>
        <dbReference type="ARBA" id="ARBA00030860"/>
    </source>
</evidence>
<dbReference type="Gene3D" id="3.30.70.1130">
    <property type="entry name" value="EIF_2_alpha"/>
    <property type="match status" value="1"/>
</dbReference>